<name>A0A9D1KS99_9FIRM</name>
<dbReference type="InterPro" id="IPR058240">
    <property type="entry name" value="rSAM_sf"/>
</dbReference>
<dbReference type="InterPro" id="IPR007197">
    <property type="entry name" value="rSAM"/>
</dbReference>
<protein>
    <submittedName>
        <fullName evidence="2">Radical SAM protein</fullName>
    </submittedName>
</protein>
<dbReference type="Pfam" id="PF04055">
    <property type="entry name" value="Radical_SAM"/>
    <property type="match status" value="1"/>
</dbReference>
<proteinExistence type="predicted"/>
<comment type="caution">
    <text evidence="2">The sequence shown here is derived from an EMBL/GenBank/DDBJ whole genome shotgun (WGS) entry which is preliminary data.</text>
</comment>
<evidence type="ECO:0000259" key="1">
    <source>
        <dbReference type="Pfam" id="PF04055"/>
    </source>
</evidence>
<evidence type="ECO:0000313" key="2">
    <source>
        <dbReference type="EMBL" id="HIT94960.1"/>
    </source>
</evidence>
<feature type="non-terminal residue" evidence="2">
    <location>
        <position position="117"/>
    </location>
</feature>
<dbReference type="AlphaFoldDB" id="A0A9D1KS99"/>
<reference evidence="2" key="2">
    <citation type="journal article" date="2021" name="PeerJ">
        <title>Extensive microbial diversity within the chicken gut microbiome revealed by metagenomics and culture.</title>
        <authorList>
            <person name="Gilroy R."/>
            <person name="Ravi A."/>
            <person name="Getino M."/>
            <person name="Pursley I."/>
            <person name="Horton D.L."/>
            <person name="Alikhan N.F."/>
            <person name="Baker D."/>
            <person name="Gharbi K."/>
            <person name="Hall N."/>
            <person name="Watson M."/>
            <person name="Adriaenssens E.M."/>
            <person name="Foster-Nyarko E."/>
            <person name="Jarju S."/>
            <person name="Secka A."/>
            <person name="Antonio M."/>
            <person name="Oren A."/>
            <person name="Chaudhuri R.R."/>
            <person name="La Ragione R."/>
            <person name="Hildebrand F."/>
            <person name="Pallen M.J."/>
        </authorList>
    </citation>
    <scope>NUCLEOTIDE SEQUENCE</scope>
    <source>
        <strain evidence="2">ChiBcec7-5410</strain>
    </source>
</reference>
<dbReference type="GO" id="GO:0005737">
    <property type="term" value="C:cytoplasm"/>
    <property type="evidence" value="ECO:0007669"/>
    <property type="project" value="TreeGrafter"/>
</dbReference>
<organism evidence="2 3">
    <name type="scientific">Candidatus Faecivivens stercoripullorum</name>
    <dbReference type="NCBI Taxonomy" id="2840805"/>
    <lineage>
        <taxon>Bacteria</taxon>
        <taxon>Bacillati</taxon>
        <taxon>Bacillota</taxon>
        <taxon>Clostridia</taxon>
        <taxon>Eubacteriales</taxon>
        <taxon>Oscillospiraceae</taxon>
        <taxon>Oscillospiraceae incertae sedis</taxon>
        <taxon>Candidatus Faecivivens</taxon>
    </lineage>
</organism>
<dbReference type="GO" id="GO:0006779">
    <property type="term" value="P:porphyrin-containing compound biosynthetic process"/>
    <property type="evidence" value="ECO:0007669"/>
    <property type="project" value="TreeGrafter"/>
</dbReference>
<dbReference type="GO" id="GO:0003824">
    <property type="term" value="F:catalytic activity"/>
    <property type="evidence" value="ECO:0007669"/>
    <property type="project" value="InterPro"/>
</dbReference>
<gene>
    <name evidence="2" type="ORF">IAC43_07215</name>
</gene>
<dbReference type="PANTHER" id="PTHR13932:SF5">
    <property type="entry name" value="RADICAL S-ADENOSYL METHIONINE DOMAIN-CONTAINING PROTEIN 1, MITOCHONDRIAL"/>
    <property type="match status" value="1"/>
</dbReference>
<feature type="domain" description="Radical SAM core" evidence="1">
    <location>
        <begin position="16"/>
        <end position="108"/>
    </location>
</feature>
<dbReference type="InterPro" id="IPR034505">
    <property type="entry name" value="Coproporphyrinogen-III_oxidase"/>
</dbReference>
<sequence>MEQQTQTISRGGIGIYIHVPFCASKCGYCDFYSRVRRDQMEGYLDALEREIAGWKHRGLKADTVFFGGGTPSLLTSAQLERVMNAVRENFELLPGAEITMEANPETVDTASLKASYQ</sequence>
<dbReference type="SFLD" id="SFLDS00029">
    <property type="entry name" value="Radical_SAM"/>
    <property type="match status" value="1"/>
</dbReference>
<dbReference type="SUPFAM" id="SSF102114">
    <property type="entry name" value="Radical SAM enzymes"/>
    <property type="match status" value="1"/>
</dbReference>
<dbReference type="Proteomes" id="UP000824160">
    <property type="component" value="Unassembled WGS sequence"/>
</dbReference>
<dbReference type="PANTHER" id="PTHR13932">
    <property type="entry name" value="COPROPORPHYRINIGEN III OXIDASE"/>
    <property type="match status" value="1"/>
</dbReference>
<dbReference type="EMBL" id="DVLW01000197">
    <property type="protein sequence ID" value="HIT94960.1"/>
    <property type="molecule type" value="Genomic_DNA"/>
</dbReference>
<accession>A0A9D1KS99</accession>
<dbReference type="GO" id="GO:0051539">
    <property type="term" value="F:4 iron, 4 sulfur cluster binding"/>
    <property type="evidence" value="ECO:0007669"/>
    <property type="project" value="TreeGrafter"/>
</dbReference>
<evidence type="ECO:0000313" key="3">
    <source>
        <dbReference type="Proteomes" id="UP000824160"/>
    </source>
</evidence>
<reference evidence="2" key="1">
    <citation type="submission" date="2020-10" db="EMBL/GenBank/DDBJ databases">
        <authorList>
            <person name="Gilroy R."/>
        </authorList>
    </citation>
    <scope>NUCLEOTIDE SEQUENCE</scope>
    <source>
        <strain evidence="2">ChiBcec7-5410</strain>
    </source>
</reference>